<dbReference type="SUPFAM" id="SSF55331">
    <property type="entry name" value="Tautomerase/MIF"/>
    <property type="match status" value="1"/>
</dbReference>
<dbReference type="EMBL" id="DRHY01000107">
    <property type="protein sequence ID" value="HEC73733.1"/>
    <property type="molecule type" value="Genomic_DNA"/>
</dbReference>
<dbReference type="Proteomes" id="UP000886384">
    <property type="component" value="Unassembled WGS sequence"/>
</dbReference>
<sequence>MTLPHCIIEYADELKHYIAPDSLLTCVHQAVLASDLFDVSHIKTRAVNYRHYQLDDNNLSFIHITIRLHQGRSIAQRQALSASVLKATEQLGLRDTTITVEIIEMDTACYAKSSS</sequence>
<organism evidence="1">
    <name type="scientific">Methylophaga aminisulfidivorans</name>
    <dbReference type="NCBI Taxonomy" id="230105"/>
    <lineage>
        <taxon>Bacteria</taxon>
        <taxon>Pseudomonadati</taxon>
        <taxon>Pseudomonadota</taxon>
        <taxon>Gammaproteobacteria</taxon>
        <taxon>Thiotrichales</taxon>
        <taxon>Piscirickettsiaceae</taxon>
        <taxon>Methylophaga</taxon>
    </lineage>
</organism>
<keyword evidence="1" id="KW-0413">Isomerase</keyword>
<dbReference type="PANTHER" id="PTHR37950">
    <property type="entry name" value="4-HYDROXYPHENYLACETATE CATABOLISM PROTEIN"/>
    <property type="match status" value="1"/>
</dbReference>
<dbReference type="Gene3D" id="3.30.429.10">
    <property type="entry name" value="Macrophage Migration Inhibitory Factor"/>
    <property type="match status" value="1"/>
</dbReference>
<accession>A0A7C2AAQ1</accession>
<protein>
    <submittedName>
        <fullName evidence="1">5-carboxymethyl-2-hydroxymuconate isomerase</fullName>
    </submittedName>
</protein>
<evidence type="ECO:0000313" key="1">
    <source>
        <dbReference type="EMBL" id="HEC73733.1"/>
    </source>
</evidence>
<proteinExistence type="predicted"/>
<dbReference type="InterPro" id="IPR014347">
    <property type="entry name" value="Tautomerase/MIF_sf"/>
</dbReference>
<gene>
    <name evidence="1" type="ORF">ENI26_05080</name>
</gene>
<dbReference type="GO" id="GO:0008704">
    <property type="term" value="F:5-carboxymethyl-2-hydroxymuconate delta-isomerase activity"/>
    <property type="evidence" value="ECO:0007669"/>
    <property type="project" value="InterPro"/>
</dbReference>
<name>A0A7C2AAQ1_9GAMM</name>
<reference evidence="1" key="1">
    <citation type="journal article" date="2020" name="mSystems">
        <title>Genome- and Community-Level Interaction Insights into Carbon Utilization and Element Cycling Functions of Hydrothermarchaeota in Hydrothermal Sediment.</title>
        <authorList>
            <person name="Zhou Z."/>
            <person name="Liu Y."/>
            <person name="Xu W."/>
            <person name="Pan J."/>
            <person name="Luo Z.H."/>
            <person name="Li M."/>
        </authorList>
    </citation>
    <scope>NUCLEOTIDE SEQUENCE [LARGE SCALE GENOMIC DNA]</scope>
    <source>
        <strain evidence="1">HyVt-380</strain>
    </source>
</reference>
<comment type="caution">
    <text evidence="1">The sequence shown here is derived from an EMBL/GenBank/DDBJ whole genome shotgun (WGS) entry which is preliminary data.</text>
</comment>
<dbReference type="PANTHER" id="PTHR37950:SF1">
    <property type="entry name" value="4-HYDROXYPHENYLACETATE CATABOLISM PROTEIN"/>
    <property type="match status" value="1"/>
</dbReference>
<dbReference type="AlphaFoldDB" id="A0A7C2AAQ1"/>
<dbReference type="InterPro" id="IPR004220">
    <property type="entry name" value="5-COMe_2-OHmuconate_Isoase"/>
</dbReference>
<dbReference type="Pfam" id="PF02962">
    <property type="entry name" value="CHMI"/>
    <property type="match status" value="1"/>
</dbReference>